<dbReference type="AlphaFoldDB" id="A0A9N9BGZ7"/>
<gene>
    <name evidence="1" type="ORF">CPELLU_LOCUS5317</name>
</gene>
<name>A0A9N9BGZ7_9GLOM</name>
<evidence type="ECO:0000313" key="1">
    <source>
        <dbReference type="EMBL" id="CAG8563559.1"/>
    </source>
</evidence>
<proteinExistence type="predicted"/>
<dbReference type="EMBL" id="CAJVQA010003011">
    <property type="protein sequence ID" value="CAG8563559.1"/>
    <property type="molecule type" value="Genomic_DNA"/>
</dbReference>
<feature type="non-terminal residue" evidence="1">
    <location>
        <position position="1"/>
    </location>
</feature>
<dbReference type="Proteomes" id="UP000789759">
    <property type="component" value="Unassembled WGS sequence"/>
</dbReference>
<protein>
    <submittedName>
        <fullName evidence="1">7291_t:CDS:1</fullName>
    </submittedName>
</protein>
<evidence type="ECO:0000313" key="2">
    <source>
        <dbReference type="Proteomes" id="UP000789759"/>
    </source>
</evidence>
<sequence>LDIDSYEEMIEICQEFMLNKQQILNKYDHEEQEPNITTKDNRKTYRNCGHKGHNHATCKENINVD</sequence>
<accession>A0A9N9BGZ7</accession>
<comment type="caution">
    <text evidence="1">The sequence shown here is derived from an EMBL/GenBank/DDBJ whole genome shotgun (WGS) entry which is preliminary data.</text>
</comment>
<keyword evidence="2" id="KW-1185">Reference proteome</keyword>
<organism evidence="1 2">
    <name type="scientific">Cetraspora pellucida</name>
    <dbReference type="NCBI Taxonomy" id="1433469"/>
    <lineage>
        <taxon>Eukaryota</taxon>
        <taxon>Fungi</taxon>
        <taxon>Fungi incertae sedis</taxon>
        <taxon>Mucoromycota</taxon>
        <taxon>Glomeromycotina</taxon>
        <taxon>Glomeromycetes</taxon>
        <taxon>Diversisporales</taxon>
        <taxon>Gigasporaceae</taxon>
        <taxon>Cetraspora</taxon>
    </lineage>
</organism>
<reference evidence="1" key="1">
    <citation type="submission" date="2021-06" db="EMBL/GenBank/DDBJ databases">
        <authorList>
            <person name="Kallberg Y."/>
            <person name="Tangrot J."/>
            <person name="Rosling A."/>
        </authorList>
    </citation>
    <scope>NUCLEOTIDE SEQUENCE</scope>
    <source>
        <strain evidence="1">FL966</strain>
    </source>
</reference>